<dbReference type="PRINTS" id="PR02086">
    <property type="entry name" value="PUTNUCHARBI1"/>
</dbReference>
<name>A0A6J2YNJ1_SITOR</name>
<accession>A0A6J2YNJ1</accession>
<dbReference type="InterPro" id="IPR026103">
    <property type="entry name" value="HARBI1_animal"/>
</dbReference>
<evidence type="ECO:0000256" key="4">
    <source>
        <dbReference type="ARBA" id="ARBA00006958"/>
    </source>
</evidence>
<evidence type="ECO:0000256" key="7">
    <source>
        <dbReference type="ARBA" id="ARBA00022722"/>
    </source>
</evidence>
<proteinExistence type="inferred from homology"/>
<dbReference type="AlphaFoldDB" id="A0A6J2YNJ1"/>
<evidence type="ECO:0000256" key="3">
    <source>
        <dbReference type="ARBA" id="ARBA00004496"/>
    </source>
</evidence>
<evidence type="ECO:0000256" key="12">
    <source>
        <dbReference type="ARBA" id="ARBA00045850"/>
    </source>
</evidence>
<protein>
    <recommendedName>
        <fullName evidence="5">Putative nuclease HARBI1</fullName>
    </recommendedName>
    <alternativeName>
        <fullName evidence="11">Harbinger transposase-derived nuclease</fullName>
    </alternativeName>
</protein>
<keyword evidence="7" id="KW-0540">Nuclease</keyword>
<keyword evidence="6" id="KW-0963">Cytoplasm</keyword>
<dbReference type="PANTHER" id="PTHR22930">
    <property type="match status" value="1"/>
</dbReference>
<gene>
    <name evidence="15" type="primary">LOC115889076</name>
</gene>
<evidence type="ECO:0000256" key="6">
    <source>
        <dbReference type="ARBA" id="ARBA00022490"/>
    </source>
</evidence>
<dbReference type="OrthoDB" id="6757863at2759"/>
<comment type="cofactor">
    <cofactor evidence="1">
        <name>a divalent metal cation</name>
        <dbReference type="ChEBI" id="CHEBI:60240"/>
    </cofactor>
</comment>
<evidence type="ECO:0000313" key="14">
    <source>
        <dbReference type="Proteomes" id="UP000504635"/>
    </source>
</evidence>
<dbReference type="InParanoid" id="A0A6J2YNJ1"/>
<comment type="subcellular location">
    <subcellularLocation>
        <location evidence="3">Cytoplasm</location>
    </subcellularLocation>
    <subcellularLocation>
        <location evidence="2">Nucleus</location>
    </subcellularLocation>
</comment>
<feature type="domain" description="DDE Tnp4" evidence="13">
    <location>
        <begin position="205"/>
        <end position="263"/>
    </location>
</feature>
<dbReference type="GO" id="GO:0005634">
    <property type="term" value="C:nucleus"/>
    <property type="evidence" value="ECO:0007669"/>
    <property type="project" value="UniProtKB-SubCell"/>
</dbReference>
<dbReference type="InterPro" id="IPR027806">
    <property type="entry name" value="HARBI1_dom"/>
</dbReference>
<dbReference type="Proteomes" id="UP000504635">
    <property type="component" value="Unplaced"/>
</dbReference>
<dbReference type="GO" id="GO:0004518">
    <property type="term" value="F:nuclease activity"/>
    <property type="evidence" value="ECO:0007669"/>
    <property type="project" value="UniProtKB-KW"/>
</dbReference>
<keyword evidence="8" id="KW-0479">Metal-binding</keyword>
<dbReference type="KEGG" id="soy:115889076"/>
<comment type="similarity">
    <text evidence="4">Belongs to the HARBI1 family.</text>
</comment>
<reference evidence="15" key="1">
    <citation type="submission" date="2025-08" db="UniProtKB">
        <authorList>
            <consortium name="RefSeq"/>
        </authorList>
    </citation>
    <scope>IDENTIFICATION</scope>
    <source>
        <tissue evidence="15">Gonads</tissue>
    </source>
</reference>
<dbReference type="RefSeq" id="XP_030764851.1">
    <property type="nucleotide sequence ID" value="XM_030908991.1"/>
</dbReference>
<evidence type="ECO:0000256" key="1">
    <source>
        <dbReference type="ARBA" id="ARBA00001968"/>
    </source>
</evidence>
<evidence type="ECO:0000256" key="8">
    <source>
        <dbReference type="ARBA" id="ARBA00022723"/>
    </source>
</evidence>
<evidence type="ECO:0000256" key="10">
    <source>
        <dbReference type="ARBA" id="ARBA00023242"/>
    </source>
</evidence>
<evidence type="ECO:0000256" key="2">
    <source>
        <dbReference type="ARBA" id="ARBA00004123"/>
    </source>
</evidence>
<evidence type="ECO:0000259" key="13">
    <source>
        <dbReference type="Pfam" id="PF13359"/>
    </source>
</evidence>
<comment type="function">
    <text evidence="12">Transposase-derived protein that may have nuclease activity. Does not have transposase activity.</text>
</comment>
<evidence type="ECO:0000256" key="5">
    <source>
        <dbReference type="ARBA" id="ARBA00015519"/>
    </source>
</evidence>
<dbReference type="GeneID" id="115889076"/>
<evidence type="ECO:0000256" key="11">
    <source>
        <dbReference type="ARBA" id="ARBA00030126"/>
    </source>
</evidence>
<dbReference type="GO" id="GO:0046872">
    <property type="term" value="F:metal ion binding"/>
    <property type="evidence" value="ECO:0007669"/>
    <property type="project" value="UniProtKB-KW"/>
</dbReference>
<dbReference type="GO" id="GO:0005737">
    <property type="term" value="C:cytoplasm"/>
    <property type="evidence" value="ECO:0007669"/>
    <property type="project" value="UniProtKB-SubCell"/>
</dbReference>
<keyword evidence="9" id="KW-0378">Hydrolase</keyword>
<dbReference type="GO" id="GO:0016787">
    <property type="term" value="F:hydrolase activity"/>
    <property type="evidence" value="ECO:0007669"/>
    <property type="project" value="UniProtKB-KW"/>
</dbReference>
<sequence length="264" mass="30542">MDKNSNIGGRKSGVEKIKFNLCDGMERLVVKYMIKRRKTKPNDPKMLPVQILGAILVNNDENQQEIHQYNIERGFMRGESDPFLLRDTQFIDLFRLTKDMVHYLCVTIVPHMSQTTHPSAVDPTLRIFSSLYFYATGSYQRTIGQTFQLSMAQNTVSKCIDEVTDLIVDHLTEEWIKFPRNFNDKLKIKRQFMEKYHFPGCIGAIDCTHIAIVAPAEEEHNYLNRKGFHSKNVQIICDANLKILNVNARWGGATHDAFIWRQST</sequence>
<keyword evidence="10" id="KW-0539">Nucleus</keyword>
<dbReference type="PANTHER" id="PTHR22930:SF85">
    <property type="entry name" value="GH03217P-RELATED"/>
    <property type="match status" value="1"/>
</dbReference>
<evidence type="ECO:0000256" key="9">
    <source>
        <dbReference type="ARBA" id="ARBA00022801"/>
    </source>
</evidence>
<evidence type="ECO:0000313" key="15">
    <source>
        <dbReference type="RefSeq" id="XP_030764851.1"/>
    </source>
</evidence>
<dbReference type="InterPro" id="IPR045249">
    <property type="entry name" value="HARBI1-like"/>
</dbReference>
<organism evidence="14 15">
    <name type="scientific">Sitophilus oryzae</name>
    <name type="common">Rice weevil</name>
    <name type="synonym">Curculio oryzae</name>
    <dbReference type="NCBI Taxonomy" id="7048"/>
    <lineage>
        <taxon>Eukaryota</taxon>
        <taxon>Metazoa</taxon>
        <taxon>Ecdysozoa</taxon>
        <taxon>Arthropoda</taxon>
        <taxon>Hexapoda</taxon>
        <taxon>Insecta</taxon>
        <taxon>Pterygota</taxon>
        <taxon>Neoptera</taxon>
        <taxon>Endopterygota</taxon>
        <taxon>Coleoptera</taxon>
        <taxon>Polyphaga</taxon>
        <taxon>Cucujiformia</taxon>
        <taxon>Curculionidae</taxon>
        <taxon>Dryophthorinae</taxon>
        <taxon>Sitophilus</taxon>
    </lineage>
</organism>
<keyword evidence="14" id="KW-1185">Reference proteome</keyword>
<dbReference type="Pfam" id="PF13359">
    <property type="entry name" value="DDE_Tnp_4"/>
    <property type="match status" value="1"/>
</dbReference>